<feature type="compositionally biased region" description="Basic and acidic residues" evidence="1">
    <location>
        <begin position="169"/>
        <end position="194"/>
    </location>
</feature>
<reference evidence="3" key="1">
    <citation type="submission" date="2025-08" db="UniProtKB">
        <authorList>
            <consortium name="RefSeq"/>
        </authorList>
    </citation>
    <scope>IDENTIFICATION</scope>
    <source>
        <tissue evidence="3">Whole organism</tissue>
    </source>
</reference>
<proteinExistence type="predicted"/>
<dbReference type="KEGG" id="foc:127750516"/>
<feature type="compositionally biased region" description="Basic residues" evidence="1">
    <location>
        <begin position="276"/>
        <end position="286"/>
    </location>
</feature>
<dbReference type="Proteomes" id="UP000504606">
    <property type="component" value="Unplaced"/>
</dbReference>
<evidence type="ECO:0000256" key="1">
    <source>
        <dbReference type="SAM" id="MobiDB-lite"/>
    </source>
</evidence>
<gene>
    <name evidence="3" type="primary">LOC127750516</name>
</gene>
<accession>A0A9C6XRD3</accession>
<dbReference type="OrthoDB" id="6757204at2759"/>
<dbReference type="AlphaFoldDB" id="A0A9C6XRD3"/>
<keyword evidence="2" id="KW-1185">Reference proteome</keyword>
<evidence type="ECO:0000313" key="3">
    <source>
        <dbReference type="RefSeq" id="XP_052128337.1"/>
    </source>
</evidence>
<organism evidence="2 3">
    <name type="scientific">Frankliniella occidentalis</name>
    <name type="common">Western flower thrips</name>
    <name type="synonym">Euthrips occidentalis</name>
    <dbReference type="NCBI Taxonomy" id="133901"/>
    <lineage>
        <taxon>Eukaryota</taxon>
        <taxon>Metazoa</taxon>
        <taxon>Ecdysozoa</taxon>
        <taxon>Arthropoda</taxon>
        <taxon>Hexapoda</taxon>
        <taxon>Insecta</taxon>
        <taxon>Pterygota</taxon>
        <taxon>Neoptera</taxon>
        <taxon>Paraneoptera</taxon>
        <taxon>Thysanoptera</taxon>
        <taxon>Terebrantia</taxon>
        <taxon>Thripoidea</taxon>
        <taxon>Thripidae</taxon>
        <taxon>Frankliniella</taxon>
    </lineage>
</organism>
<name>A0A9C6XRD3_FRAOC</name>
<dbReference type="GeneID" id="127750516"/>
<evidence type="ECO:0000313" key="2">
    <source>
        <dbReference type="Proteomes" id="UP000504606"/>
    </source>
</evidence>
<feature type="region of interest" description="Disordered" evidence="1">
    <location>
        <begin position="169"/>
        <end position="286"/>
    </location>
</feature>
<feature type="region of interest" description="Disordered" evidence="1">
    <location>
        <begin position="133"/>
        <end position="156"/>
    </location>
</feature>
<feature type="compositionally biased region" description="Basic and acidic residues" evidence="1">
    <location>
        <begin position="201"/>
        <end position="255"/>
    </location>
</feature>
<protein>
    <submittedName>
        <fullName evidence="3">Uncharacterized protein LOC127750516</fullName>
    </submittedName>
</protein>
<sequence length="286" mass="34094">MLEDQMERDGITYLAGWVAYKHKDLPWLGNPTRERKNTSAAQLPSWVQQLSFGGLMEPSPEWLNSALHIEKVFQEFHKSEIYKGPNTVKKCVFKVMCEITSIPENVIKTYILQRTRIRIKFLNAYAFARKQEEKTRKEEEKIRKQEEKAKKEEEQKRIREEKAALKELKQRQREEAKVEREKQKQKQQDDKKIIQEQIRIANKEGKKRKLEEAKAEKEKKRQKLEEEKRKKQEEIRLTREEAKKRKSQEVRAEPAKKKKPNGACKAANEVVPSERKRARKMKKLTT</sequence>
<dbReference type="RefSeq" id="XP_052128337.1">
    <property type="nucleotide sequence ID" value="XM_052272377.1"/>
</dbReference>